<organism evidence="2">
    <name type="scientific">uncultured Caudovirales phage</name>
    <dbReference type="NCBI Taxonomy" id="2100421"/>
    <lineage>
        <taxon>Viruses</taxon>
        <taxon>Duplodnaviria</taxon>
        <taxon>Heunggongvirae</taxon>
        <taxon>Uroviricota</taxon>
        <taxon>Caudoviricetes</taxon>
        <taxon>Peduoviridae</taxon>
        <taxon>Maltschvirus</taxon>
        <taxon>Maltschvirus maltsch</taxon>
    </lineage>
</organism>
<sequence length="176" mass="18489">MATSCVGLFYLRNTMDQRQSLPFGWPMAPFVQQQCLSLPFIPISDNDLFINSSVVIGPPGPPGPPGPEGPQGPIGPQGPSGSLADVPVTLIDAATYEPGANEYFLGVIYDGSVTITLPAGTLGKVYVIKDSIGDANTNPITVVATASTIDSLTSYVMDTPWGSISLIYNGIEWNVV</sequence>
<proteinExistence type="predicted"/>
<reference evidence="2" key="1">
    <citation type="submission" date="2020-05" db="EMBL/GenBank/DDBJ databases">
        <authorList>
            <person name="Chiriac C."/>
            <person name="Salcher M."/>
            <person name="Ghai R."/>
            <person name="Kavagutti S V."/>
        </authorList>
    </citation>
    <scope>NUCLEOTIDE SEQUENCE</scope>
</reference>
<name>A0A6J7WL27_9CAUD</name>
<evidence type="ECO:0000256" key="1">
    <source>
        <dbReference type="SAM" id="MobiDB-lite"/>
    </source>
</evidence>
<protein>
    <recommendedName>
        <fullName evidence="3">Collagen triple helix repeat</fullName>
    </recommendedName>
</protein>
<dbReference type="EMBL" id="LR798261">
    <property type="protein sequence ID" value="CAB5218769.1"/>
    <property type="molecule type" value="Genomic_DNA"/>
</dbReference>
<evidence type="ECO:0008006" key="3">
    <source>
        <dbReference type="Google" id="ProtNLM"/>
    </source>
</evidence>
<feature type="compositionally biased region" description="Pro residues" evidence="1">
    <location>
        <begin position="58"/>
        <end position="70"/>
    </location>
</feature>
<dbReference type="Gene3D" id="1.20.5.320">
    <property type="entry name" value="6-Phosphogluconate Dehydrogenase, domain 3"/>
    <property type="match status" value="1"/>
</dbReference>
<gene>
    <name evidence="2" type="ORF">UFOVP218_136</name>
</gene>
<evidence type="ECO:0000313" key="2">
    <source>
        <dbReference type="EMBL" id="CAB5218769.1"/>
    </source>
</evidence>
<feature type="region of interest" description="Disordered" evidence="1">
    <location>
        <begin position="54"/>
        <end position="79"/>
    </location>
</feature>
<accession>A0A6J7WL27</accession>